<gene>
    <name evidence="1" type="ordered locus">Cycma_3313</name>
</gene>
<dbReference type="AlphaFoldDB" id="G0IV46"/>
<dbReference type="HOGENOM" id="CLU_3060751_0_0_10"/>
<name>G0IV46_CYCMS</name>
<dbReference type="EMBL" id="CP002955">
    <property type="protein sequence ID" value="AEL27037.1"/>
    <property type="molecule type" value="Genomic_DNA"/>
</dbReference>
<protein>
    <submittedName>
        <fullName evidence="1">Uncharacterized protein</fullName>
    </submittedName>
</protein>
<evidence type="ECO:0000313" key="1">
    <source>
        <dbReference type="EMBL" id="AEL27037.1"/>
    </source>
</evidence>
<reference evidence="2" key="1">
    <citation type="submission" date="2011-07" db="EMBL/GenBank/DDBJ databases">
        <title>The complete genome of Cyclobacterium marinum DSM 745.</title>
        <authorList>
            <person name="Lucas S."/>
            <person name="Han J."/>
            <person name="Lapidus A."/>
            <person name="Bruce D."/>
            <person name="Goodwin L."/>
            <person name="Pitluck S."/>
            <person name="Peters L."/>
            <person name="Kyrpides N."/>
            <person name="Mavromatis K."/>
            <person name="Ivanova N."/>
            <person name="Ovchinnikova G."/>
            <person name="Chertkov O."/>
            <person name="Detter J.C."/>
            <person name="Tapia R."/>
            <person name="Han C."/>
            <person name="Land M."/>
            <person name="Hauser L."/>
            <person name="Markowitz V."/>
            <person name="Cheng J.-F."/>
            <person name="Hugenholtz P."/>
            <person name="Woyke T."/>
            <person name="Wu D."/>
            <person name="Tindall B."/>
            <person name="Schuetze A."/>
            <person name="Brambilla E."/>
            <person name="Klenk H.-P."/>
            <person name="Eisen J.A."/>
        </authorList>
    </citation>
    <scope>NUCLEOTIDE SEQUENCE [LARGE SCALE GENOMIC DNA]</scope>
    <source>
        <strain evidence="2">ATCC 25205 / DSM 745 / LMG 13164 / NCIMB 1802</strain>
    </source>
</reference>
<organism evidence="1 2">
    <name type="scientific">Cyclobacterium marinum (strain ATCC 25205 / DSM 745 / LMG 13164 / NCIMB 1802)</name>
    <name type="common">Flectobacillus marinus</name>
    <dbReference type="NCBI Taxonomy" id="880070"/>
    <lineage>
        <taxon>Bacteria</taxon>
        <taxon>Pseudomonadati</taxon>
        <taxon>Bacteroidota</taxon>
        <taxon>Cytophagia</taxon>
        <taxon>Cytophagales</taxon>
        <taxon>Cyclobacteriaceae</taxon>
        <taxon>Cyclobacterium</taxon>
    </lineage>
</organism>
<accession>G0IV46</accession>
<dbReference type="Proteomes" id="UP000001635">
    <property type="component" value="Chromosome"/>
</dbReference>
<sequence>MQYFQKRFELTEKMLKPDHLELNRKKFPEELDEIAINLGLTSIKCEEYASINY</sequence>
<keyword evidence="2" id="KW-1185">Reference proteome</keyword>
<dbReference type="KEGG" id="cmr:Cycma_3313"/>
<proteinExistence type="predicted"/>
<evidence type="ECO:0000313" key="2">
    <source>
        <dbReference type="Proteomes" id="UP000001635"/>
    </source>
</evidence>